<dbReference type="EMBL" id="JAPWTJ010002163">
    <property type="protein sequence ID" value="KAJ8967646.1"/>
    <property type="molecule type" value="Genomic_DNA"/>
</dbReference>
<keyword evidence="3" id="KW-1185">Reference proteome</keyword>
<proteinExistence type="predicted"/>
<reference evidence="2" key="1">
    <citation type="journal article" date="2023" name="Insect Mol. Biol.">
        <title>Genome sequencing provides insights into the evolution of gene families encoding plant cell wall-degrading enzymes in longhorned beetles.</title>
        <authorList>
            <person name="Shin N.R."/>
            <person name="Okamura Y."/>
            <person name="Kirsch R."/>
            <person name="Pauchet Y."/>
        </authorList>
    </citation>
    <scope>NUCLEOTIDE SEQUENCE</scope>
    <source>
        <strain evidence="2">MMC_N1</strain>
    </source>
</reference>
<accession>A0ABQ9IX16</accession>
<dbReference type="Proteomes" id="UP001162164">
    <property type="component" value="Unassembled WGS sequence"/>
</dbReference>
<sequence>MSEVHHSINGGRCGVCGDPYSEPHPRAHENTGTYGKGVFVAIYQPGSIVEIIIRLTANHLGHFTYSLCVLEDPSAPESGEDCFIPLTLKDGSKQYSVTSTDFYVTNYVKLPEITCEHCVLRWTYTAGNSWGQCLDGTHAVGCGPQETFRSCADVAIL</sequence>
<evidence type="ECO:0000259" key="1">
    <source>
        <dbReference type="Pfam" id="PF03067"/>
    </source>
</evidence>
<gene>
    <name evidence="2" type="ORF">NQ317_016537</name>
</gene>
<evidence type="ECO:0000313" key="3">
    <source>
        <dbReference type="Proteomes" id="UP001162164"/>
    </source>
</evidence>
<dbReference type="Pfam" id="PF03067">
    <property type="entry name" value="LPMO_10"/>
    <property type="match status" value="1"/>
</dbReference>
<dbReference type="PANTHER" id="PTHR21113:SF14">
    <property type="entry name" value="LP24064P"/>
    <property type="match status" value="1"/>
</dbReference>
<feature type="domain" description="Chitin-binding type-4" evidence="1">
    <location>
        <begin position="9"/>
        <end position="154"/>
    </location>
</feature>
<dbReference type="PANTHER" id="PTHR21113">
    <property type="entry name" value="AGAP001705-PA"/>
    <property type="match status" value="1"/>
</dbReference>
<name>A0ABQ9IX16_9CUCU</name>
<organism evidence="2 3">
    <name type="scientific">Molorchus minor</name>
    <dbReference type="NCBI Taxonomy" id="1323400"/>
    <lineage>
        <taxon>Eukaryota</taxon>
        <taxon>Metazoa</taxon>
        <taxon>Ecdysozoa</taxon>
        <taxon>Arthropoda</taxon>
        <taxon>Hexapoda</taxon>
        <taxon>Insecta</taxon>
        <taxon>Pterygota</taxon>
        <taxon>Neoptera</taxon>
        <taxon>Endopterygota</taxon>
        <taxon>Coleoptera</taxon>
        <taxon>Polyphaga</taxon>
        <taxon>Cucujiformia</taxon>
        <taxon>Chrysomeloidea</taxon>
        <taxon>Cerambycidae</taxon>
        <taxon>Lamiinae</taxon>
        <taxon>Monochamini</taxon>
        <taxon>Molorchus</taxon>
    </lineage>
</organism>
<comment type="caution">
    <text evidence="2">The sequence shown here is derived from an EMBL/GenBank/DDBJ whole genome shotgun (WGS) entry which is preliminary data.</text>
</comment>
<dbReference type="InterPro" id="IPR004302">
    <property type="entry name" value="Cellulose/chitin-bd_N"/>
</dbReference>
<protein>
    <recommendedName>
        <fullName evidence="1">Chitin-binding type-4 domain-containing protein</fullName>
    </recommendedName>
</protein>
<evidence type="ECO:0000313" key="2">
    <source>
        <dbReference type="EMBL" id="KAJ8967646.1"/>
    </source>
</evidence>